<protein>
    <submittedName>
        <fullName evidence="2">Predicted protein</fullName>
    </submittedName>
</protein>
<dbReference type="RefSeq" id="XP_001876682.1">
    <property type="nucleotide sequence ID" value="XM_001876647.1"/>
</dbReference>
<dbReference type="AlphaFoldDB" id="B0CYC0"/>
<dbReference type="OrthoDB" id="3264219at2759"/>
<evidence type="ECO:0000256" key="1">
    <source>
        <dbReference type="SAM" id="Phobius"/>
    </source>
</evidence>
<keyword evidence="3" id="KW-1185">Reference proteome</keyword>
<dbReference type="STRING" id="486041.B0CYC0"/>
<feature type="transmembrane region" description="Helical" evidence="1">
    <location>
        <begin position="125"/>
        <end position="145"/>
    </location>
</feature>
<reference evidence="2 3" key="1">
    <citation type="journal article" date="2008" name="Nature">
        <title>The genome of Laccaria bicolor provides insights into mycorrhizal symbiosis.</title>
        <authorList>
            <person name="Martin F."/>
            <person name="Aerts A."/>
            <person name="Ahren D."/>
            <person name="Brun A."/>
            <person name="Danchin E.G.J."/>
            <person name="Duchaussoy F."/>
            <person name="Gibon J."/>
            <person name="Kohler A."/>
            <person name="Lindquist E."/>
            <person name="Pereda V."/>
            <person name="Salamov A."/>
            <person name="Shapiro H.J."/>
            <person name="Wuyts J."/>
            <person name="Blaudez D."/>
            <person name="Buee M."/>
            <person name="Brokstein P."/>
            <person name="Canbaeck B."/>
            <person name="Cohen D."/>
            <person name="Courty P.E."/>
            <person name="Coutinho P.M."/>
            <person name="Delaruelle C."/>
            <person name="Detter J.C."/>
            <person name="Deveau A."/>
            <person name="DiFazio S."/>
            <person name="Duplessis S."/>
            <person name="Fraissinet-Tachet L."/>
            <person name="Lucic E."/>
            <person name="Frey-Klett P."/>
            <person name="Fourrey C."/>
            <person name="Feussner I."/>
            <person name="Gay G."/>
            <person name="Grimwood J."/>
            <person name="Hoegger P.J."/>
            <person name="Jain P."/>
            <person name="Kilaru S."/>
            <person name="Labbe J."/>
            <person name="Lin Y.C."/>
            <person name="Legue V."/>
            <person name="Le Tacon F."/>
            <person name="Marmeisse R."/>
            <person name="Melayah D."/>
            <person name="Montanini B."/>
            <person name="Muratet M."/>
            <person name="Nehls U."/>
            <person name="Niculita-Hirzel H."/>
            <person name="Oudot-Le Secq M.P."/>
            <person name="Peter M."/>
            <person name="Quesneville H."/>
            <person name="Rajashekar B."/>
            <person name="Reich M."/>
            <person name="Rouhier N."/>
            <person name="Schmutz J."/>
            <person name="Yin T."/>
            <person name="Chalot M."/>
            <person name="Henrissat B."/>
            <person name="Kuees U."/>
            <person name="Lucas S."/>
            <person name="Van de Peer Y."/>
            <person name="Podila G.K."/>
            <person name="Polle A."/>
            <person name="Pukkila P.J."/>
            <person name="Richardson P.M."/>
            <person name="Rouze P."/>
            <person name="Sanders I.R."/>
            <person name="Stajich J.E."/>
            <person name="Tunlid A."/>
            <person name="Tuskan G."/>
            <person name="Grigoriev I.V."/>
        </authorList>
    </citation>
    <scope>NUCLEOTIDE SEQUENCE [LARGE SCALE GENOMIC DNA]</scope>
    <source>
        <strain evidence="3">S238N-H82 / ATCC MYA-4686</strain>
    </source>
</reference>
<feature type="transmembrane region" description="Helical" evidence="1">
    <location>
        <begin position="42"/>
        <end position="63"/>
    </location>
</feature>
<gene>
    <name evidence="2" type="ORF">LACBIDRAFT_292896</name>
</gene>
<organism evidence="3">
    <name type="scientific">Laccaria bicolor (strain S238N-H82 / ATCC MYA-4686)</name>
    <name type="common">Bicoloured deceiver</name>
    <name type="synonym">Laccaria laccata var. bicolor</name>
    <dbReference type="NCBI Taxonomy" id="486041"/>
    <lineage>
        <taxon>Eukaryota</taxon>
        <taxon>Fungi</taxon>
        <taxon>Dikarya</taxon>
        <taxon>Basidiomycota</taxon>
        <taxon>Agaricomycotina</taxon>
        <taxon>Agaricomycetes</taxon>
        <taxon>Agaricomycetidae</taxon>
        <taxon>Agaricales</taxon>
        <taxon>Agaricineae</taxon>
        <taxon>Hydnangiaceae</taxon>
        <taxon>Laccaria</taxon>
    </lineage>
</organism>
<keyword evidence="1" id="KW-0472">Membrane</keyword>
<name>B0CYC0_LACBS</name>
<sequence>MTIKFGNNRLAFYLVVFVLSGTVLGLAANFASIFLPKLHHDFTIFALIVPALTIFIFLLSLQWAQPRTEALVYFILGTMWLAMGAWSTDIIGNVQCDGLAGQRTAAKHGDTSAQGFCYEMKVTQAFSWALFAMFVIAFYILMQLVHHAERMGRHFIWQEPIREFTLPLELPWFGEMPGYYNTRTGGTMQYPASAGFAPGYQYPMSAVPMQTPGHSIIIQPGMNGQPATVTQVPMSA</sequence>
<evidence type="ECO:0000313" key="3">
    <source>
        <dbReference type="Proteomes" id="UP000001194"/>
    </source>
</evidence>
<proteinExistence type="predicted"/>
<keyword evidence="1" id="KW-0812">Transmembrane</keyword>
<feature type="transmembrane region" description="Helical" evidence="1">
    <location>
        <begin position="70"/>
        <end position="88"/>
    </location>
</feature>
<dbReference type="KEGG" id="lbc:LACBIDRAFT_292896"/>
<dbReference type="InParanoid" id="B0CYC0"/>
<dbReference type="GeneID" id="6072762"/>
<evidence type="ECO:0000313" key="2">
    <source>
        <dbReference type="EMBL" id="EDR12418.1"/>
    </source>
</evidence>
<dbReference type="EMBL" id="DS547094">
    <property type="protein sequence ID" value="EDR12418.1"/>
    <property type="molecule type" value="Genomic_DNA"/>
</dbReference>
<accession>B0CYC0</accession>
<feature type="transmembrane region" description="Helical" evidence="1">
    <location>
        <begin position="12"/>
        <end position="36"/>
    </location>
</feature>
<keyword evidence="1" id="KW-1133">Transmembrane helix</keyword>
<dbReference type="Proteomes" id="UP000001194">
    <property type="component" value="Unassembled WGS sequence"/>
</dbReference>
<dbReference type="HOGENOM" id="CLU_104721_0_0_1"/>